<reference evidence="1 2" key="1">
    <citation type="submission" date="2021-06" db="EMBL/GenBank/DDBJ databases">
        <title>Actinomycetes sequencing.</title>
        <authorList>
            <person name="Shan Q."/>
        </authorList>
    </citation>
    <scope>NUCLEOTIDE SEQUENCE [LARGE SCALE GENOMIC DNA]</scope>
    <source>
        <strain evidence="1 2">NEAU-G5</strain>
    </source>
</reference>
<dbReference type="RefSeq" id="WP_215923521.1">
    <property type="nucleotide sequence ID" value="NZ_JAHKNI010000021.1"/>
</dbReference>
<dbReference type="Proteomes" id="UP000733379">
    <property type="component" value="Unassembled WGS sequence"/>
</dbReference>
<dbReference type="CDD" id="cd00085">
    <property type="entry name" value="HNHc"/>
    <property type="match status" value="1"/>
</dbReference>
<dbReference type="EMBL" id="JAHKNI010000021">
    <property type="protein sequence ID" value="MBU3067445.1"/>
    <property type="molecule type" value="Genomic_DNA"/>
</dbReference>
<keyword evidence="1" id="KW-0378">Hydrolase</keyword>
<evidence type="ECO:0000313" key="1">
    <source>
        <dbReference type="EMBL" id="MBU3067445.1"/>
    </source>
</evidence>
<comment type="caution">
    <text evidence="1">The sequence shown here is derived from an EMBL/GenBank/DDBJ whole genome shotgun (WGS) entry which is preliminary data.</text>
</comment>
<dbReference type="InterPro" id="IPR003615">
    <property type="entry name" value="HNH_nuc"/>
</dbReference>
<protein>
    <submittedName>
        <fullName evidence="1">HNH endonuclease</fullName>
    </submittedName>
</protein>
<keyword evidence="1" id="KW-0540">Nuclease</keyword>
<keyword evidence="2" id="KW-1185">Reference proteome</keyword>
<gene>
    <name evidence="1" type="ORF">KO481_38725</name>
</gene>
<keyword evidence="1" id="KW-0255">Endonuclease</keyword>
<dbReference type="Gene3D" id="1.10.30.50">
    <property type="match status" value="1"/>
</dbReference>
<accession>A0ABS6BAY3</accession>
<proteinExistence type="predicted"/>
<sequence>MVEGMPRIAAYPDPSDPSDARSCLADLEYARTVENVACHRKILAAMELWEHRMIAAADRGADAVLAGNDTFSEISARLHCSHTTARGYVEAAALLLRMPILGGSVARGEIDYAKLRMTTTVFGDDASPRTLSLLEEQVACAAAEFTPSALRAQLWKLWLAADPDEAAEACRRRASTDRRAYIRRGGHGLSWLTACVTDAEGSQADALLCEITATVCSNDPRSKSALRADGLMALLHGEAALVCGCGQADCPKGTQPAPSRRKPLVEVVVDAETLLGLADNPATLPDGAPVDAEVARALAQDATWRAIITDTRDALARSTIAGEGVDETASNAASSGVGNADRTSANGSPALPAMELAAAQGSEICCATTGIDARSVAPVEREAPSAPARANGTYAALAAALDDIELRFGTGDSVEREPLPSPPSRNILARGSVRRSGAIPARACGRARSRDAVTVSGAAELIEAWADAIAAGPDETGADTIGHGELRDPPPGALVYQPRADVAAIVRAQYTTCAFPDCAVPSRRCELDHVVAFDHDDPVRGGWTIPANLQPLCKRHHDIKSHRYWTCSTLRGGAHHWRHHSGLERITVPCNGFAVGATQQPQSALALAPSYSDVLTPAESLDLLYEPTWWERNMGSYEHPGNDRYLVAHYREHQAIVHRRMALQPAPF</sequence>
<organism evidence="1 2">
    <name type="scientific">Nocardia albiluteola</name>
    <dbReference type="NCBI Taxonomy" id="2842303"/>
    <lineage>
        <taxon>Bacteria</taxon>
        <taxon>Bacillati</taxon>
        <taxon>Actinomycetota</taxon>
        <taxon>Actinomycetes</taxon>
        <taxon>Mycobacteriales</taxon>
        <taxon>Nocardiaceae</taxon>
        <taxon>Nocardia</taxon>
    </lineage>
</organism>
<evidence type="ECO:0000313" key="2">
    <source>
        <dbReference type="Proteomes" id="UP000733379"/>
    </source>
</evidence>
<dbReference type="GO" id="GO:0004519">
    <property type="term" value="F:endonuclease activity"/>
    <property type="evidence" value="ECO:0007669"/>
    <property type="project" value="UniProtKB-KW"/>
</dbReference>
<name>A0ABS6BAY3_9NOCA</name>